<feature type="region of interest" description="Disordered" evidence="3">
    <location>
        <begin position="371"/>
        <end position="429"/>
    </location>
</feature>
<dbReference type="InterPro" id="IPR001878">
    <property type="entry name" value="Znf_CCHC"/>
</dbReference>
<dbReference type="SUPFAM" id="SSF57756">
    <property type="entry name" value="Retrovirus zinc finger-like domains"/>
    <property type="match status" value="1"/>
</dbReference>
<dbReference type="Gene3D" id="4.10.60.10">
    <property type="entry name" value="Zinc finger, CCHC-type"/>
    <property type="match status" value="1"/>
</dbReference>
<evidence type="ECO:0000313" key="5">
    <source>
        <dbReference type="EMBL" id="KAK1644742.1"/>
    </source>
</evidence>
<dbReference type="SMART" id="SM00343">
    <property type="entry name" value="ZnF_C2HC"/>
    <property type="match status" value="1"/>
</dbReference>
<dbReference type="InterPro" id="IPR054722">
    <property type="entry name" value="PolX-like_BBD"/>
</dbReference>
<organism evidence="5 6">
    <name type="scientific">Lolium multiflorum</name>
    <name type="common">Italian ryegrass</name>
    <name type="synonym">Lolium perenne subsp. multiflorum</name>
    <dbReference type="NCBI Taxonomy" id="4521"/>
    <lineage>
        <taxon>Eukaryota</taxon>
        <taxon>Viridiplantae</taxon>
        <taxon>Streptophyta</taxon>
        <taxon>Embryophyta</taxon>
        <taxon>Tracheophyta</taxon>
        <taxon>Spermatophyta</taxon>
        <taxon>Magnoliopsida</taxon>
        <taxon>Liliopsida</taxon>
        <taxon>Poales</taxon>
        <taxon>Poaceae</taxon>
        <taxon>BOP clade</taxon>
        <taxon>Pooideae</taxon>
        <taxon>Poodae</taxon>
        <taxon>Poeae</taxon>
        <taxon>Poeae Chloroplast Group 2 (Poeae type)</taxon>
        <taxon>Loliodinae</taxon>
        <taxon>Loliinae</taxon>
        <taxon>Lolium</taxon>
    </lineage>
</organism>
<evidence type="ECO:0000256" key="2">
    <source>
        <dbReference type="PROSITE-ProRule" id="PRU00047"/>
    </source>
</evidence>
<gene>
    <name evidence="5" type="ORF">QYE76_062547</name>
</gene>
<keyword evidence="1" id="KW-0645">Protease</keyword>
<sequence>MLILHGTKTSAVLTSVLADFFHLKRDHAVKYTKKNDSIRPFESGDETSLEFFFSLKSDCSLLVVSCIMMADLQFHRVRKWNSYSHCKNGLNKLNGMKRERRDAKKNKDQSKKQKAVNLCTLINLDPAHPSERGFGERSGATTGSTTSSSDDEFLHTDNFFPDLSDFFDNLNMGGNDAAVKQINSSSVAAATRPPLFDGMHYKRWRTKAVLWFTNLGCFSATDARPEGPLSAEEQEKFEKVDAMFKAALFSILGDNIVDPYMAFDHGKDAWDALEAKFGVSDAGTELYVMEQYYDYRMTDERSVVEQAHEIQSLAKELEQFKCTLPDKFVAGGIIAKLPPSWRNFATSLKHKRQEFSVSDLIGSLHVEEKARAKDTRARSFEGGSSANVVQKKNFQSHKSKNKNNGKGKFDEKNKASNSTNFKRKTPYKKNGNCHVCGAPGHWAPDCPERHDRRGNSGKSANVVIGVDTEMKDVARTSSVLMGNVSRASVRGVGTVDLKFTSGKTIQLKNVQHIPSINKNLKPMQDADYWKEAVRSEMDSILANGTWEVTDRPYGCKPVGCKWVFKKKLRPNGTIEKYKARLVAKGYTQKEGEDFFDTYSHVARLTTIRVLLSLAASHGLLVHQMDVKTAFLNGELEEEIYMEQPDGFVVDGQEGKVCKLLKSLYGLKQAPKQWHEKFERTLTAEGFVVNEADKCVYYRHGGGEGVILCLYVDDILIFGTSLTVIKEVKEFLSRCFEMKDLGVADVILNIKLLKDDDGGITLLQSHYVEKILSRFGYSDCKSSPTPCDPSVIIRKNKRIARDQLRYSRIIGSLMYLASATRPDISFAVSKLSRFVSRPGDVHWHALERVLRYLKGTASYGIHYTGYPRVLEGYSDANWISDADETKATSGYLFTLGGGAVSWKSCKQTIITRSTMEAELTALDTATVEAKWLRELLMDLPVVEKPIPAIPMNCDNQTVIVKVNSSKDNMKSSRHVKRRLKTVRKMRNSGVIALDYIHTSRNLADPFTKGLSRNVIENASREMGFWGALRRDWQHDVVFGRRVSPHRNFFPDLSDFFDNLNMGDNDAAVKQINSSSVAAATRPPLFDGMHYKRWRTKAVLWFTNLDCFSATDARPEGPLSAEEQEKFEKVDAMFKAALFSILGDNIVDPYMAFDHGKDAWDALEAKFGVSDAGTELYVMEQ</sequence>
<dbReference type="CDD" id="cd09272">
    <property type="entry name" value="RNase_HI_RT_Ty1"/>
    <property type="match status" value="1"/>
</dbReference>
<protein>
    <recommendedName>
        <fullName evidence="4">CCHC-type domain-containing protein</fullName>
    </recommendedName>
</protein>
<comment type="caution">
    <text evidence="5">The sequence shown here is derived from an EMBL/GenBank/DDBJ whole genome shotgun (WGS) entry which is preliminary data.</text>
</comment>
<dbReference type="InterPro" id="IPR036875">
    <property type="entry name" value="Znf_CCHC_sf"/>
</dbReference>
<feature type="compositionally biased region" description="Basic and acidic residues" evidence="3">
    <location>
        <begin position="96"/>
        <end position="111"/>
    </location>
</feature>
<dbReference type="PROSITE" id="PS50158">
    <property type="entry name" value="ZF_CCHC"/>
    <property type="match status" value="1"/>
</dbReference>
<dbReference type="AlphaFoldDB" id="A0AAD8S5V7"/>
<feature type="region of interest" description="Disordered" evidence="3">
    <location>
        <begin position="127"/>
        <end position="150"/>
    </location>
</feature>
<dbReference type="Proteomes" id="UP001231189">
    <property type="component" value="Unassembled WGS sequence"/>
</dbReference>
<feature type="domain" description="CCHC-type" evidence="4">
    <location>
        <begin position="433"/>
        <end position="448"/>
    </location>
</feature>
<reference evidence="5" key="1">
    <citation type="submission" date="2023-07" db="EMBL/GenBank/DDBJ databases">
        <title>A chromosome-level genome assembly of Lolium multiflorum.</title>
        <authorList>
            <person name="Chen Y."/>
            <person name="Copetti D."/>
            <person name="Kolliker R."/>
            <person name="Studer B."/>
        </authorList>
    </citation>
    <scope>NUCLEOTIDE SEQUENCE</scope>
    <source>
        <strain evidence="5">02402/16</strain>
        <tissue evidence="5">Leaf</tissue>
    </source>
</reference>
<dbReference type="Pfam" id="PF22936">
    <property type="entry name" value="Pol_BBD"/>
    <property type="match status" value="1"/>
</dbReference>
<dbReference type="Pfam" id="PF00098">
    <property type="entry name" value="zf-CCHC"/>
    <property type="match status" value="1"/>
</dbReference>
<keyword evidence="2" id="KW-0863">Zinc-finger</keyword>
<evidence type="ECO:0000259" key="4">
    <source>
        <dbReference type="PROSITE" id="PS50158"/>
    </source>
</evidence>
<proteinExistence type="predicted"/>
<dbReference type="PANTHER" id="PTHR11439">
    <property type="entry name" value="GAG-POL-RELATED RETROTRANSPOSON"/>
    <property type="match status" value="1"/>
</dbReference>
<keyword evidence="1" id="KW-0378">Hydrolase</keyword>
<keyword evidence="2" id="KW-0479">Metal-binding</keyword>
<dbReference type="EMBL" id="JAUUTY010000004">
    <property type="protein sequence ID" value="KAK1644742.1"/>
    <property type="molecule type" value="Genomic_DNA"/>
</dbReference>
<dbReference type="GO" id="GO:0003676">
    <property type="term" value="F:nucleic acid binding"/>
    <property type="evidence" value="ECO:0007669"/>
    <property type="project" value="InterPro"/>
</dbReference>
<feature type="region of interest" description="Disordered" evidence="3">
    <location>
        <begin position="94"/>
        <end position="113"/>
    </location>
</feature>
<feature type="compositionally biased region" description="Basic residues" evidence="3">
    <location>
        <begin position="394"/>
        <end position="405"/>
    </location>
</feature>
<dbReference type="GO" id="GO:0008270">
    <property type="term" value="F:zinc ion binding"/>
    <property type="evidence" value="ECO:0007669"/>
    <property type="project" value="UniProtKB-KW"/>
</dbReference>
<dbReference type="PANTHER" id="PTHR11439:SF440">
    <property type="entry name" value="INTEGRASE CATALYTIC DOMAIN-CONTAINING PROTEIN"/>
    <property type="match status" value="1"/>
</dbReference>
<name>A0AAD8S5V7_LOLMU</name>
<dbReference type="SUPFAM" id="SSF56672">
    <property type="entry name" value="DNA/RNA polymerases"/>
    <property type="match status" value="1"/>
</dbReference>
<evidence type="ECO:0000256" key="1">
    <source>
        <dbReference type="ARBA" id="ARBA00022750"/>
    </source>
</evidence>
<feature type="compositionally biased region" description="Polar residues" evidence="3">
    <location>
        <begin position="382"/>
        <end position="393"/>
    </location>
</feature>
<dbReference type="Pfam" id="PF14223">
    <property type="entry name" value="Retrotran_gag_2"/>
    <property type="match status" value="1"/>
</dbReference>
<dbReference type="GO" id="GO:0004190">
    <property type="term" value="F:aspartic-type endopeptidase activity"/>
    <property type="evidence" value="ECO:0007669"/>
    <property type="project" value="UniProtKB-KW"/>
</dbReference>
<evidence type="ECO:0000256" key="3">
    <source>
        <dbReference type="SAM" id="MobiDB-lite"/>
    </source>
</evidence>
<dbReference type="InterPro" id="IPR043502">
    <property type="entry name" value="DNA/RNA_pol_sf"/>
</dbReference>
<accession>A0AAD8S5V7</accession>
<keyword evidence="2" id="KW-0862">Zinc</keyword>
<dbReference type="InterPro" id="IPR013103">
    <property type="entry name" value="RVT_2"/>
</dbReference>
<feature type="compositionally biased region" description="Low complexity" evidence="3">
    <location>
        <begin position="138"/>
        <end position="148"/>
    </location>
</feature>
<evidence type="ECO:0000313" key="6">
    <source>
        <dbReference type="Proteomes" id="UP001231189"/>
    </source>
</evidence>
<dbReference type="Pfam" id="PF07727">
    <property type="entry name" value="RVT_2"/>
    <property type="match status" value="1"/>
</dbReference>
<keyword evidence="6" id="KW-1185">Reference proteome</keyword>
<keyword evidence="1" id="KW-0064">Aspartyl protease</keyword>